<dbReference type="PANTHER" id="PTHR11908">
    <property type="entry name" value="XANTHINE DEHYDROGENASE"/>
    <property type="match status" value="1"/>
</dbReference>
<gene>
    <name evidence="2" type="ORF">S01H4_23476</name>
</gene>
<organism evidence="2">
    <name type="scientific">marine sediment metagenome</name>
    <dbReference type="NCBI Taxonomy" id="412755"/>
    <lineage>
        <taxon>unclassified sequences</taxon>
        <taxon>metagenomes</taxon>
        <taxon>ecological metagenomes</taxon>
    </lineage>
</organism>
<name>X1C1K1_9ZZZZ</name>
<dbReference type="InterPro" id="IPR016208">
    <property type="entry name" value="Ald_Oxase/xanthine_DH-like"/>
</dbReference>
<dbReference type="InterPro" id="IPR037165">
    <property type="entry name" value="AldOxase/xan_DH_Mopterin-bd_sf"/>
</dbReference>
<feature type="domain" description="Aldehyde oxidase/xanthine dehydrogenase second molybdopterin binding" evidence="1">
    <location>
        <begin position="19"/>
        <end position="124"/>
    </location>
</feature>
<sequence length="289" mass="31281">GLKETLLAVRDEYYGAQTAGLACGIKNCGIGNGMVEECDVKIEIKSEGHIVLQHGWTEMGQGVDTVAQQILCEEIDIEDPGIIEVKVSTESKARAGMTTASRATFQMGHAIIDAAKSFKKDLKTKGLAELSGKVYTGHWRCDWTTRLGDPGDVLTHYSYGYATHLVILDDAGKVDCVVAAHDGGRIINPTLFESQIEGAVVMGLGYALSEELPMENGQLKTKRYGKMGIPRIKHVPDIVVKMVEVKDPLGPYGAKGVGEIGNIPTAAAVANALYQYDQIVRYELPMKLK</sequence>
<dbReference type="SUPFAM" id="SSF56003">
    <property type="entry name" value="Molybdenum cofactor-binding domain"/>
    <property type="match status" value="1"/>
</dbReference>
<feature type="domain" description="Aldehyde oxidase/xanthine dehydrogenase second molybdopterin binding" evidence="1">
    <location>
        <begin position="135"/>
        <end position="236"/>
    </location>
</feature>
<evidence type="ECO:0000259" key="1">
    <source>
        <dbReference type="Pfam" id="PF20256"/>
    </source>
</evidence>
<dbReference type="EMBL" id="BART01010897">
    <property type="protein sequence ID" value="GAG78261.1"/>
    <property type="molecule type" value="Genomic_DNA"/>
</dbReference>
<dbReference type="GO" id="GO:0005506">
    <property type="term" value="F:iron ion binding"/>
    <property type="evidence" value="ECO:0007669"/>
    <property type="project" value="InterPro"/>
</dbReference>
<evidence type="ECO:0000313" key="2">
    <source>
        <dbReference type="EMBL" id="GAG78261.1"/>
    </source>
</evidence>
<proteinExistence type="predicted"/>
<protein>
    <recommendedName>
        <fullName evidence="1">Aldehyde oxidase/xanthine dehydrogenase second molybdopterin binding domain-containing protein</fullName>
    </recommendedName>
</protein>
<accession>X1C1K1</accession>
<feature type="non-terminal residue" evidence="2">
    <location>
        <position position="1"/>
    </location>
</feature>
<comment type="caution">
    <text evidence="2">The sequence shown here is derived from an EMBL/GenBank/DDBJ whole genome shotgun (WGS) entry which is preliminary data.</text>
</comment>
<reference evidence="2" key="1">
    <citation type="journal article" date="2014" name="Front. Microbiol.">
        <title>High frequency of phylogenetically diverse reductive dehalogenase-homologous genes in deep subseafloor sedimentary metagenomes.</title>
        <authorList>
            <person name="Kawai M."/>
            <person name="Futagami T."/>
            <person name="Toyoda A."/>
            <person name="Takaki Y."/>
            <person name="Nishi S."/>
            <person name="Hori S."/>
            <person name="Arai W."/>
            <person name="Tsubouchi T."/>
            <person name="Morono Y."/>
            <person name="Uchiyama I."/>
            <person name="Ito T."/>
            <person name="Fujiyama A."/>
            <person name="Inagaki F."/>
            <person name="Takami H."/>
        </authorList>
    </citation>
    <scope>NUCLEOTIDE SEQUENCE</scope>
    <source>
        <strain evidence="2">Expedition CK06-06</strain>
    </source>
</reference>
<dbReference type="Pfam" id="PF20256">
    <property type="entry name" value="MoCoBD_2"/>
    <property type="match status" value="2"/>
</dbReference>
<dbReference type="InterPro" id="IPR046867">
    <property type="entry name" value="AldOxase/xan_DH_MoCoBD2"/>
</dbReference>
<dbReference type="AlphaFoldDB" id="X1C1K1"/>
<dbReference type="Gene3D" id="3.30.365.10">
    <property type="entry name" value="Aldehyde oxidase/xanthine dehydrogenase, molybdopterin binding domain"/>
    <property type="match status" value="2"/>
</dbReference>
<dbReference type="GO" id="GO:0016491">
    <property type="term" value="F:oxidoreductase activity"/>
    <property type="evidence" value="ECO:0007669"/>
    <property type="project" value="InterPro"/>
</dbReference>
<dbReference type="PANTHER" id="PTHR11908:SF157">
    <property type="entry name" value="XANTHINE DEHYDROGENASE SUBUNIT D-RELATED"/>
    <property type="match status" value="1"/>
</dbReference>